<dbReference type="PROSITE" id="PS51724">
    <property type="entry name" value="SPOR"/>
    <property type="match status" value="1"/>
</dbReference>
<name>A0A5C1NII4_9GAMM</name>
<accession>A0A5C1NII4</accession>
<dbReference type="Proteomes" id="UP000324285">
    <property type="component" value="Chromosome"/>
</dbReference>
<evidence type="ECO:0000313" key="3">
    <source>
        <dbReference type="EMBL" id="QEM81559.1"/>
    </source>
</evidence>
<dbReference type="GO" id="GO:0032506">
    <property type="term" value="P:cytokinetic process"/>
    <property type="evidence" value="ECO:0007669"/>
    <property type="project" value="TreeGrafter"/>
</dbReference>
<dbReference type="PANTHER" id="PTHR38687:SF1">
    <property type="entry name" value="CELL DIVISION PROTEIN DEDD"/>
    <property type="match status" value="1"/>
</dbReference>
<gene>
    <name evidence="3" type="ORF">E4T21_08380</name>
</gene>
<feature type="compositionally biased region" description="Low complexity" evidence="1">
    <location>
        <begin position="93"/>
        <end position="111"/>
    </location>
</feature>
<dbReference type="RefSeq" id="WP_149284570.1">
    <property type="nucleotide sequence ID" value="NZ_CP038437.2"/>
</dbReference>
<evidence type="ECO:0000259" key="2">
    <source>
        <dbReference type="PROSITE" id="PS51724"/>
    </source>
</evidence>
<dbReference type="Gene3D" id="3.30.70.1070">
    <property type="entry name" value="Sporulation related repeat"/>
    <property type="match status" value="1"/>
</dbReference>
<sequence length="222" mass="23704">MKYGMRERVSGVIIVIALAVIFVPLLFSDPESPRDERPDPVLTIDQPVEVEHRDVPEPTPPEGLGQILQPEDVTSAGSAQDGNREDEERGQKSSDTAQSSDTQSSRTSEQDNAAQQDSPARDPIAELAKAAEQRSQSQASTSTNTGGSGWAVQVGSFGEAANAERLLGELRELGYPAFTRARGNNLTTVYAGPFGASGDAQRVVSELKAKINQQGLVVRVDS</sequence>
<dbReference type="InterPro" id="IPR007730">
    <property type="entry name" value="SPOR-like_dom"/>
</dbReference>
<dbReference type="GO" id="GO:0042834">
    <property type="term" value="F:peptidoglycan binding"/>
    <property type="evidence" value="ECO:0007669"/>
    <property type="project" value="InterPro"/>
</dbReference>
<dbReference type="KEGG" id="hbh:E4T21_08380"/>
<dbReference type="EMBL" id="CP038437">
    <property type="protein sequence ID" value="QEM81559.1"/>
    <property type="molecule type" value="Genomic_DNA"/>
</dbReference>
<dbReference type="Pfam" id="PF05036">
    <property type="entry name" value="SPOR"/>
    <property type="match status" value="1"/>
</dbReference>
<dbReference type="SUPFAM" id="SSF110997">
    <property type="entry name" value="Sporulation related repeat"/>
    <property type="match status" value="1"/>
</dbReference>
<reference evidence="3" key="1">
    <citation type="submission" date="2021-02" db="EMBL/GenBank/DDBJ databases">
        <title>Strain Y2R2, a novel species of the genus Halomonas.</title>
        <authorList>
            <person name="Huang H."/>
        </authorList>
    </citation>
    <scope>NUCLEOTIDE SEQUENCE</scope>
    <source>
        <strain evidence="3">Y2R2</strain>
    </source>
</reference>
<dbReference type="InterPro" id="IPR052521">
    <property type="entry name" value="Cell_div_SPOR-domain"/>
</dbReference>
<feature type="domain" description="SPOR" evidence="2">
    <location>
        <begin position="144"/>
        <end position="220"/>
    </location>
</feature>
<dbReference type="OrthoDB" id="7069135at2"/>
<organism evidence="3 4">
    <name type="scientific">Halomonas binhaiensis</name>
    <dbReference type="NCBI Taxonomy" id="2562282"/>
    <lineage>
        <taxon>Bacteria</taxon>
        <taxon>Pseudomonadati</taxon>
        <taxon>Pseudomonadota</taxon>
        <taxon>Gammaproteobacteria</taxon>
        <taxon>Oceanospirillales</taxon>
        <taxon>Halomonadaceae</taxon>
        <taxon>Halomonas</taxon>
    </lineage>
</organism>
<feature type="region of interest" description="Disordered" evidence="1">
    <location>
        <begin position="28"/>
        <end position="152"/>
    </location>
</feature>
<feature type="compositionally biased region" description="Basic and acidic residues" evidence="1">
    <location>
        <begin position="82"/>
        <end position="92"/>
    </location>
</feature>
<feature type="compositionally biased region" description="Polar residues" evidence="1">
    <location>
        <begin position="133"/>
        <end position="145"/>
    </location>
</feature>
<dbReference type="GO" id="GO:0030428">
    <property type="term" value="C:cell septum"/>
    <property type="evidence" value="ECO:0007669"/>
    <property type="project" value="TreeGrafter"/>
</dbReference>
<dbReference type="PANTHER" id="PTHR38687">
    <property type="entry name" value="CELL DIVISION PROTEIN DEDD-RELATED"/>
    <property type="match status" value="1"/>
</dbReference>
<keyword evidence="4" id="KW-1185">Reference proteome</keyword>
<dbReference type="AlphaFoldDB" id="A0A5C1NII4"/>
<proteinExistence type="predicted"/>
<feature type="compositionally biased region" description="Basic and acidic residues" evidence="1">
    <location>
        <begin position="119"/>
        <end position="132"/>
    </location>
</feature>
<dbReference type="GO" id="GO:0032153">
    <property type="term" value="C:cell division site"/>
    <property type="evidence" value="ECO:0007669"/>
    <property type="project" value="TreeGrafter"/>
</dbReference>
<dbReference type="InterPro" id="IPR036680">
    <property type="entry name" value="SPOR-like_sf"/>
</dbReference>
<protein>
    <submittedName>
        <fullName evidence="3">SPOR domain-containing protein</fullName>
    </submittedName>
</protein>
<evidence type="ECO:0000313" key="4">
    <source>
        <dbReference type="Proteomes" id="UP000324285"/>
    </source>
</evidence>
<evidence type="ECO:0000256" key="1">
    <source>
        <dbReference type="SAM" id="MobiDB-lite"/>
    </source>
</evidence>